<keyword evidence="1" id="KW-0472">Membrane</keyword>
<reference evidence="4" key="1">
    <citation type="submission" date="2016-02" db="EMBL/GenBank/DDBJ databases">
        <authorList>
            <person name="Rodrigo-Torres Lidia"/>
            <person name="Arahal R.David."/>
        </authorList>
    </citation>
    <scope>NUCLEOTIDE SEQUENCE [LARGE SCALE GENOMIC DNA]</scope>
    <source>
        <strain evidence="4">CECT 9029</strain>
    </source>
</reference>
<feature type="transmembrane region" description="Helical" evidence="1">
    <location>
        <begin position="17"/>
        <end position="37"/>
    </location>
</feature>
<feature type="transmembrane region" description="Helical" evidence="1">
    <location>
        <begin position="138"/>
        <end position="165"/>
    </location>
</feature>
<feature type="transmembrane region" description="Helical" evidence="1">
    <location>
        <begin position="326"/>
        <end position="350"/>
    </location>
</feature>
<gene>
    <name evidence="3" type="ORF">GCE9029_01257</name>
</gene>
<keyword evidence="4" id="KW-1185">Reference proteome</keyword>
<dbReference type="Pfam" id="PF07670">
    <property type="entry name" value="Gate"/>
    <property type="match status" value="1"/>
</dbReference>
<evidence type="ECO:0000313" key="3">
    <source>
        <dbReference type="EMBL" id="CZF79103.1"/>
    </source>
</evidence>
<feature type="transmembrane region" description="Helical" evidence="1">
    <location>
        <begin position="216"/>
        <end position="238"/>
    </location>
</feature>
<evidence type="ECO:0000313" key="4">
    <source>
        <dbReference type="Proteomes" id="UP000071641"/>
    </source>
</evidence>
<dbReference type="Proteomes" id="UP000071641">
    <property type="component" value="Unassembled WGS sequence"/>
</dbReference>
<name>A0A128EX25_9GAMM</name>
<feature type="transmembrane region" description="Helical" evidence="1">
    <location>
        <begin position="370"/>
        <end position="394"/>
    </location>
</feature>
<proteinExistence type="predicted"/>
<keyword evidence="1" id="KW-0812">Transmembrane</keyword>
<feature type="transmembrane region" description="Helical" evidence="1">
    <location>
        <begin position="401"/>
        <end position="422"/>
    </location>
</feature>
<dbReference type="STRING" id="1796497.GCE9029_01257"/>
<protein>
    <submittedName>
        <fullName evidence="3">Nucleoside recognition</fullName>
    </submittedName>
</protein>
<feature type="transmembrane region" description="Helical" evidence="1">
    <location>
        <begin position="434"/>
        <end position="455"/>
    </location>
</feature>
<sequence>MQKTEELQTSSSSTRNLLMFLIPSLLGVLLFMTPVMIDGGFTIPIAVLAKSFLGLLGQSATIVVTSIILVSAIGSVLALATKPRFIIESKFLSGLFLATPVWLTVRLLGAAFVLMAFFGFGPEHVIGGATGGFVLADLLPTLLSVFVFAGLFLPLLTNFGLLELIGTFMTKIMRPLFGLPGRSAVDCASSWLGDGSVAILMSSKQYEQGYYTEREAAIVGTTFSVVSISFSLVVIAQVGLEHMFVPFYLTVCLAGFVAAIVVPRLPPLCWKKNTLVNGEEKTFEHETLPEGENLFSYGVKSAVNRASHIRSLGDVLKEGFQNAADMVFGVLPVVMAIGTSALIIAEYTPVFTILGMPFVPLLEMLQIPEAVAASETMLIGIADMFIPAVLAANIDNEMTRFVVATLSVTQLIYMSEVGALLLGSKIPVKVWELVMIFILRTLVTLPVIAGVAHIIF</sequence>
<dbReference type="EMBL" id="FIZX01000001">
    <property type="protein sequence ID" value="CZF79103.1"/>
    <property type="molecule type" value="Genomic_DNA"/>
</dbReference>
<organism evidence="3 4">
    <name type="scientific">Grimontia celer</name>
    <dbReference type="NCBI Taxonomy" id="1796497"/>
    <lineage>
        <taxon>Bacteria</taxon>
        <taxon>Pseudomonadati</taxon>
        <taxon>Pseudomonadota</taxon>
        <taxon>Gammaproteobacteria</taxon>
        <taxon>Vibrionales</taxon>
        <taxon>Vibrionaceae</taxon>
        <taxon>Grimontia</taxon>
    </lineage>
</organism>
<feature type="domain" description="Nucleoside transporter/FeoB GTPase Gate" evidence="2">
    <location>
        <begin position="141"/>
        <end position="239"/>
    </location>
</feature>
<dbReference type="InterPro" id="IPR011642">
    <property type="entry name" value="Gate_dom"/>
</dbReference>
<accession>A0A128EX25</accession>
<feature type="transmembrane region" description="Helical" evidence="1">
    <location>
        <begin position="244"/>
        <end position="262"/>
    </location>
</feature>
<evidence type="ECO:0000259" key="2">
    <source>
        <dbReference type="Pfam" id="PF07670"/>
    </source>
</evidence>
<dbReference type="AlphaFoldDB" id="A0A128EX25"/>
<feature type="transmembrane region" description="Helical" evidence="1">
    <location>
        <begin position="91"/>
        <end position="118"/>
    </location>
</feature>
<feature type="transmembrane region" description="Helical" evidence="1">
    <location>
        <begin position="57"/>
        <end position="79"/>
    </location>
</feature>
<evidence type="ECO:0000256" key="1">
    <source>
        <dbReference type="SAM" id="Phobius"/>
    </source>
</evidence>
<keyword evidence="1" id="KW-1133">Transmembrane helix</keyword>